<feature type="domain" description="ATP-grasp" evidence="2">
    <location>
        <begin position="142"/>
        <end position="347"/>
    </location>
</feature>
<evidence type="ECO:0000313" key="4">
    <source>
        <dbReference type="EMBL" id="QOS40649.1"/>
    </source>
</evidence>
<evidence type="ECO:0000256" key="1">
    <source>
        <dbReference type="PROSITE-ProRule" id="PRU00409"/>
    </source>
</evidence>
<dbReference type="Pfam" id="PF02655">
    <property type="entry name" value="ATP-grasp_3"/>
    <property type="match status" value="1"/>
</dbReference>
<keyword evidence="3" id="KW-0436">Ligase</keyword>
<accession>A0A840SE28</accession>
<dbReference type="InterPro" id="IPR005479">
    <property type="entry name" value="CPAse_ATP-bd"/>
</dbReference>
<dbReference type="InterPro" id="IPR011761">
    <property type="entry name" value="ATP-grasp"/>
</dbReference>
<evidence type="ECO:0000313" key="3">
    <source>
        <dbReference type="EMBL" id="MBB5220037.1"/>
    </source>
</evidence>
<dbReference type="PROSITE" id="PS00867">
    <property type="entry name" value="CPSASE_2"/>
    <property type="match status" value="1"/>
</dbReference>
<dbReference type="Proteomes" id="UP000578697">
    <property type="component" value="Unassembled WGS sequence"/>
</dbReference>
<proteinExistence type="predicted"/>
<dbReference type="EMBL" id="CP031517">
    <property type="protein sequence ID" value="QOS40649.1"/>
    <property type="molecule type" value="Genomic_DNA"/>
</dbReference>
<keyword evidence="1" id="KW-0067">ATP-binding</keyword>
<organism evidence="3 5">
    <name type="scientific">Treponema rectale</name>
    <dbReference type="NCBI Taxonomy" id="744512"/>
    <lineage>
        <taxon>Bacteria</taxon>
        <taxon>Pseudomonadati</taxon>
        <taxon>Spirochaetota</taxon>
        <taxon>Spirochaetia</taxon>
        <taxon>Spirochaetales</taxon>
        <taxon>Treponemataceae</taxon>
        <taxon>Treponema</taxon>
    </lineage>
</organism>
<dbReference type="InterPro" id="IPR003806">
    <property type="entry name" value="ATP-grasp_PylC-type"/>
</dbReference>
<evidence type="ECO:0000313" key="5">
    <source>
        <dbReference type="Proteomes" id="UP000578697"/>
    </source>
</evidence>
<reference evidence="3 5" key="2">
    <citation type="submission" date="2020-08" db="EMBL/GenBank/DDBJ databases">
        <title>Genomic Encyclopedia of Type Strains, Phase IV (KMG-IV): sequencing the most valuable type-strain genomes for metagenomic binning, comparative biology and taxonomic classification.</title>
        <authorList>
            <person name="Goeker M."/>
        </authorList>
    </citation>
    <scope>NUCLEOTIDE SEQUENCE [LARGE SCALE GENOMIC DNA]</scope>
    <source>
        <strain evidence="3 5">DSM 103679</strain>
    </source>
</reference>
<dbReference type="KEGG" id="trc:DYE49_09325"/>
<protein>
    <submittedName>
        <fullName evidence="4">ATP-grasp domain-containing protein</fullName>
    </submittedName>
    <submittedName>
        <fullName evidence="3">D-alanine-D-alanine ligase-like ATP-grasp enzyme</fullName>
    </submittedName>
</protein>
<dbReference type="GO" id="GO:0046872">
    <property type="term" value="F:metal ion binding"/>
    <property type="evidence" value="ECO:0007669"/>
    <property type="project" value="InterPro"/>
</dbReference>
<dbReference type="PANTHER" id="PTHR23132:SF23">
    <property type="entry name" value="D-ALANINE--D-ALANINE LIGASE B"/>
    <property type="match status" value="1"/>
</dbReference>
<dbReference type="SUPFAM" id="SSF56059">
    <property type="entry name" value="Glutathione synthetase ATP-binding domain-like"/>
    <property type="match status" value="1"/>
</dbReference>
<dbReference type="GO" id="GO:0008716">
    <property type="term" value="F:D-alanine-D-alanine ligase activity"/>
    <property type="evidence" value="ECO:0007669"/>
    <property type="project" value="TreeGrafter"/>
</dbReference>
<evidence type="ECO:0000259" key="2">
    <source>
        <dbReference type="PROSITE" id="PS50975"/>
    </source>
</evidence>
<evidence type="ECO:0000313" key="6">
    <source>
        <dbReference type="Proteomes" id="UP000593591"/>
    </source>
</evidence>
<dbReference type="Gene3D" id="3.30.470.20">
    <property type="entry name" value="ATP-grasp fold, B domain"/>
    <property type="match status" value="1"/>
</dbReference>
<reference evidence="4 6" key="1">
    <citation type="submission" date="2018-08" db="EMBL/GenBank/DDBJ databases">
        <title>The first complete genome of Treponema rectale (CHPAT), a commensal spirochete of the bovine rectum.</title>
        <authorList>
            <person name="Staton G.J."/>
            <person name="Clegg S.R."/>
            <person name="Carter S.D."/>
            <person name="Radford A.D."/>
            <person name="Darby A."/>
            <person name="Hall N."/>
            <person name="Birtles R.J."/>
            <person name="Evans N.J."/>
        </authorList>
    </citation>
    <scope>NUCLEOTIDE SEQUENCE [LARGE SCALE GENOMIC DNA]</scope>
    <source>
        <strain evidence="4 6">CHPA</strain>
    </source>
</reference>
<sequence>MNIVFFSTSAIHFEKEKLKVTQIPSCKENFDAIVKRFPEHKFFCVTQKPGDFLLDLDGSELKEKCEGVTYIVDSGISAEETAAAVLKCNPDIAIAATFWTVPFDWQGMKDSMTAEILERNGVKVFAHPVKSSLVCFDKARTHEVLQKAGIDVAPSVYVNHQLFWCAGNKGKVRENVYKDSVLFEIAKLKFPVVIKDTTGLSSYGMEVCTSFDEVKRFLCSKRNNSDRVVEQLICGQQFGTEVYCGQKDCIVFNPLEFSVNKYGITSPKLSIKKGPVTDEKYKIGELKVLLKKIAAELKLSGVFQVDLVFSEGRWFVIEINPRLSGMSWTYAAALKKSPVELLLENALGLLKEKDVNGKMMHAVNFKLPLQEKDTLKNISGRKHVCYVHQIENLAARQEREKGYLEVVLCSDDMADIEKEYVSIKSEFEKVS</sequence>
<dbReference type="GO" id="GO:0005524">
    <property type="term" value="F:ATP binding"/>
    <property type="evidence" value="ECO:0007669"/>
    <property type="project" value="UniProtKB-UniRule"/>
</dbReference>
<gene>
    <name evidence="4" type="ORF">DYE49_09325</name>
    <name evidence="3" type="ORF">HNP77_002427</name>
</gene>
<keyword evidence="5" id="KW-1185">Reference proteome</keyword>
<dbReference type="Proteomes" id="UP000593591">
    <property type="component" value="Chromosome"/>
</dbReference>
<dbReference type="EMBL" id="JACHFR010000005">
    <property type="protein sequence ID" value="MBB5220037.1"/>
    <property type="molecule type" value="Genomic_DNA"/>
</dbReference>
<keyword evidence="1" id="KW-0547">Nucleotide-binding</keyword>
<dbReference type="AlphaFoldDB" id="A0A840SE28"/>
<name>A0A840SE28_9SPIR</name>
<dbReference type="PROSITE" id="PS50975">
    <property type="entry name" value="ATP_GRASP"/>
    <property type="match status" value="1"/>
</dbReference>
<dbReference type="PANTHER" id="PTHR23132">
    <property type="entry name" value="D-ALANINE--D-ALANINE LIGASE"/>
    <property type="match status" value="1"/>
</dbReference>
<dbReference type="RefSeq" id="WP_184653719.1">
    <property type="nucleotide sequence ID" value="NZ_JACHFR010000005.1"/>
</dbReference>